<sequence>KNSRVSLNIYFLNKTFTTCTKMDKIRHKSLYEKMEDDTLLTSKNIGRITILVLGTTFLTSHITCLQKLFFNIYSSLSLDAKTYVDYEQCLEALNIPFVCEKFGKDITFYSVAVWHSIGILANFGLVAGFYKEKPELVYPWLVYMVFIYALNGVFLAHTLWEVNFLGITFGLLNLIFIVPLWLFVANEWMILRKEKGKSNLDLDSPNT</sequence>
<protein>
    <submittedName>
        <fullName evidence="2">Uncharacterized protein</fullName>
    </submittedName>
</protein>
<keyword evidence="1" id="KW-1133">Transmembrane helix</keyword>
<reference evidence="2" key="1">
    <citation type="submission" date="2014-05" db="EMBL/GenBank/DDBJ databases">
        <authorList>
            <person name="Chronopoulou M."/>
        </authorList>
    </citation>
    <scope>NUCLEOTIDE SEQUENCE</scope>
    <source>
        <tissue evidence="2">Whole organism</tissue>
    </source>
</reference>
<dbReference type="AlphaFoldDB" id="A0A0K2SV15"/>
<evidence type="ECO:0000313" key="2">
    <source>
        <dbReference type="EMBL" id="CDW17448.1"/>
    </source>
</evidence>
<evidence type="ECO:0000256" key="1">
    <source>
        <dbReference type="SAM" id="Phobius"/>
    </source>
</evidence>
<keyword evidence="1" id="KW-0812">Transmembrane</keyword>
<feature type="transmembrane region" description="Helical" evidence="1">
    <location>
        <begin position="106"/>
        <end position="130"/>
    </location>
</feature>
<organism evidence="2">
    <name type="scientific">Lepeophtheirus salmonis</name>
    <name type="common">Salmon louse</name>
    <name type="synonym">Caligus salmonis</name>
    <dbReference type="NCBI Taxonomy" id="72036"/>
    <lineage>
        <taxon>Eukaryota</taxon>
        <taxon>Metazoa</taxon>
        <taxon>Ecdysozoa</taxon>
        <taxon>Arthropoda</taxon>
        <taxon>Crustacea</taxon>
        <taxon>Multicrustacea</taxon>
        <taxon>Hexanauplia</taxon>
        <taxon>Copepoda</taxon>
        <taxon>Siphonostomatoida</taxon>
        <taxon>Caligidae</taxon>
        <taxon>Lepeophtheirus</taxon>
    </lineage>
</organism>
<proteinExistence type="predicted"/>
<accession>A0A0K2SV15</accession>
<dbReference type="EMBL" id="HACA01000087">
    <property type="protein sequence ID" value="CDW17448.1"/>
    <property type="molecule type" value="Transcribed_RNA"/>
</dbReference>
<keyword evidence="1" id="KW-0472">Membrane</keyword>
<feature type="transmembrane region" description="Helical" evidence="1">
    <location>
        <begin position="48"/>
        <end position="69"/>
    </location>
</feature>
<feature type="transmembrane region" description="Helical" evidence="1">
    <location>
        <begin position="162"/>
        <end position="185"/>
    </location>
</feature>
<feature type="non-terminal residue" evidence="2">
    <location>
        <position position="1"/>
    </location>
</feature>
<name>A0A0K2SV15_LEPSM</name>
<feature type="transmembrane region" description="Helical" evidence="1">
    <location>
        <begin position="137"/>
        <end position="156"/>
    </location>
</feature>